<evidence type="ECO:0000256" key="2">
    <source>
        <dbReference type="ARBA" id="ARBA00011890"/>
    </source>
</evidence>
<keyword evidence="5" id="KW-0949">S-adenosyl-L-methionine</keyword>
<dbReference type="Proteomes" id="UP001141552">
    <property type="component" value="Unassembled WGS sequence"/>
</dbReference>
<dbReference type="GO" id="GO:0005737">
    <property type="term" value="C:cytoplasm"/>
    <property type="evidence" value="ECO:0007669"/>
    <property type="project" value="TreeGrafter"/>
</dbReference>
<dbReference type="Pfam" id="PF01135">
    <property type="entry name" value="PCMT"/>
    <property type="match status" value="1"/>
</dbReference>
<accession>A0A9Q0EZP0</accession>
<dbReference type="OrthoDB" id="73890at2759"/>
<sequence>MLMPLPRSPFAYGCRNSTPCLKHFITSTHHRHHHHRLLGSATATATATATKITAQYLSTLFPFHSPRNLNCSFTGNSLFLRMEGCLCQFRWIFYFLLAIVYGASCCYTDDTQFCTNMRSWDPQSQPLSTCNGEIMHEKASSLNVPLPYFAVERLWAGANISKNTQMVENLRHYGVIRSKKVAEVMETIDRALFVPDGTPAYVDSPMAIGYNATISAPHMHAMCLQLLEENLKPGMHALDVGSGTGYLTACFALMVGPQGRTVGIEHIPELASSSITNIEKSAAAPLLKEGSLSVHVGDGRQGWPEFAPYDAIHVGAAASEIPQALIDQLKPGGRMVIPVGNIFQDLQVVDKKQDGSISIHSETSVRYVPLTSRDAQLRGD</sequence>
<keyword evidence="8" id="KW-1185">Reference proteome</keyword>
<reference evidence="7" key="1">
    <citation type="submission" date="2022-02" db="EMBL/GenBank/DDBJ databases">
        <authorList>
            <person name="Henning P.M."/>
            <person name="McCubbin A.G."/>
            <person name="Shore J.S."/>
        </authorList>
    </citation>
    <scope>NUCLEOTIDE SEQUENCE</scope>
    <source>
        <strain evidence="7">F60SS</strain>
        <tissue evidence="7">Leaves</tissue>
    </source>
</reference>
<dbReference type="GO" id="GO:0004719">
    <property type="term" value="F:protein-L-isoaspartate (D-aspartate) O-methyltransferase activity"/>
    <property type="evidence" value="ECO:0007669"/>
    <property type="project" value="UniProtKB-EC"/>
</dbReference>
<dbReference type="InterPro" id="IPR000682">
    <property type="entry name" value="PCMT"/>
</dbReference>
<protein>
    <recommendedName>
        <fullName evidence="2">protein-L-isoaspartate(D-aspartate) O-methyltransferase</fullName>
        <ecNumber evidence="2">2.1.1.77</ecNumber>
    </recommendedName>
</protein>
<dbReference type="PROSITE" id="PS01279">
    <property type="entry name" value="PCMT"/>
    <property type="match status" value="1"/>
</dbReference>
<evidence type="ECO:0000313" key="8">
    <source>
        <dbReference type="Proteomes" id="UP001141552"/>
    </source>
</evidence>
<proteinExistence type="inferred from homology"/>
<keyword evidence="3" id="KW-0489">Methyltransferase</keyword>
<gene>
    <name evidence="7" type="primary">PIMT1</name>
    <name evidence="7" type="ORF">Tsubulata_048066</name>
</gene>
<comment type="similarity">
    <text evidence="1">Belongs to the methyltransferase superfamily. L-isoaspartyl/D-aspartyl protein methyltransferase family.</text>
</comment>
<dbReference type="FunFam" id="3.40.50.150:FF:000027">
    <property type="entry name" value="Protein-L-isoaspartate O-methyltransferase"/>
    <property type="match status" value="1"/>
</dbReference>
<evidence type="ECO:0000256" key="4">
    <source>
        <dbReference type="ARBA" id="ARBA00022679"/>
    </source>
</evidence>
<evidence type="ECO:0000256" key="6">
    <source>
        <dbReference type="ARBA" id="ARBA00029295"/>
    </source>
</evidence>
<dbReference type="InterPro" id="IPR029063">
    <property type="entry name" value="SAM-dependent_MTases_sf"/>
</dbReference>
<keyword evidence="4" id="KW-0808">Transferase</keyword>
<dbReference type="EC" id="2.1.1.77" evidence="2"/>
<evidence type="ECO:0000256" key="1">
    <source>
        <dbReference type="ARBA" id="ARBA00005369"/>
    </source>
</evidence>
<evidence type="ECO:0000256" key="3">
    <source>
        <dbReference type="ARBA" id="ARBA00022603"/>
    </source>
</evidence>
<dbReference type="PANTHER" id="PTHR11579">
    <property type="entry name" value="PROTEIN-L-ISOASPARTATE O-METHYLTRANSFERASE"/>
    <property type="match status" value="1"/>
</dbReference>
<dbReference type="EMBL" id="JAKUCV010007653">
    <property type="protein sequence ID" value="KAJ4822521.1"/>
    <property type="molecule type" value="Genomic_DNA"/>
</dbReference>
<comment type="catalytic activity">
    <reaction evidence="6">
        <text>[protein]-L-isoaspartate + S-adenosyl-L-methionine = [protein]-L-isoaspartate alpha-methyl ester + S-adenosyl-L-homocysteine</text>
        <dbReference type="Rhea" id="RHEA:12705"/>
        <dbReference type="Rhea" id="RHEA-COMP:12143"/>
        <dbReference type="Rhea" id="RHEA-COMP:12144"/>
        <dbReference type="ChEBI" id="CHEBI:57856"/>
        <dbReference type="ChEBI" id="CHEBI:59789"/>
        <dbReference type="ChEBI" id="CHEBI:90596"/>
        <dbReference type="ChEBI" id="CHEBI:90598"/>
        <dbReference type="EC" id="2.1.1.77"/>
    </reaction>
</comment>
<organism evidence="7 8">
    <name type="scientific">Turnera subulata</name>
    <dbReference type="NCBI Taxonomy" id="218843"/>
    <lineage>
        <taxon>Eukaryota</taxon>
        <taxon>Viridiplantae</taxon>
        <taxon>Streptophyta</taxon>
        <taxon>Embryophyta</taxon>
        <taxon>Tracheophyta</taxon>
        <taxon>Spermatophyta</taxon>
        <taxon>Magnoliopsida</taxon>
        <taxon>eudicotyledons</taxon>
        <taxon>Gunneridae</taxon>
        <taxon>Pentapetalae</taxon>
        <taxon>rosids</taxon>
        <taxon>fabids</taxon>
        <taxon>Malpighiales</taxon>
        <taxon>Passifloraceae</taxon>
        <taxon>Turnera</taxon>
    </lineage>
</organism>
<name>A0A9Q0EZP0_9ROSI</name>
<dbReference type="PANTHER" id="PTHR11579:SF28">
    <property type="entry name" value="PROTEIN-L-ISOASPARTATE O-METHYLTRANSFERASE 1"/>
    <property type="match status" value="1"/>
</dbReference>
<comment type="caution">
    <text evidence="7">The sequence shown here is derived from an EMBL/GenBank/DDBJ whole genome shotgun (WGS) entry which is preliminary data.</text>
</comment>
<dbReference type="GO" id="GO:0032259">
    <property type="term" value="P:methylation"/>
    <property type="evidence" value="ECO:0007669"/>
    <property type="project" value="UniProtKB-KW"/>
</dbReference>
<dbReference type="Gene3D" id="3.40.50.150">
    <property type="entry name" value="Vaccinia Virus protein VP39"/>
    <property type="match status" value="1"/>
</dbReference>
<dbReference type="NCBIfam" id="TIGR00080">
    <property type="entry name" value="pimt"/>
    <property type="match status" value="1"/>
</dbReference>
<dbReference type="CDD" id="cd02440">
    <property type="entry name" value="AdoMet_MTases"/>
    <property type="match status" value="1"/>
</dbReference>
<evidence type="ECO:0000256" key="5">
    <source>
        <dbReference type="ARBA" id="ARBA00022691"/>
    </source>
</evidence>
<reference evidence="7" key="2">
    <citation type="journal article" date="2023" name="Plants (Basel)">
        <title>Annotation of the Turnera subulata (Passifloraceae) Draft Genome Reveals the S-Locus Evolved after the Divergence of Turneroideae from Passifloroideae in a Stepwise Manner.</title>
        <authorList>
            <person name="Henning P.M."/>
            <person name="Roalson E.H."/>
            <person name="Mir W."/>
            <person name="McCubbin A.G."/>
            <person name="Shore J.S."/>
        </authorList>
    </citation>
    <scope>NUCLEOTIDE SEQUENCE</scope>
    <source>
        <strain evidence="7">F60SS</strain>
    </source>
</reference>
<dbReference type="AlphaFoldDB" id="A0A9Q0EZP0"/>
<evidence type="ECO:0000313" key="7">
    <source>
        <dbReference type="EMBL" id="KAJ4822521.1"/>
    </source>
</evidence>
<dbReference type="SUPFAM" id="SSF53335">
    <property type="entry name" value="S-adenosyl-L-methionine-dependent methyltransferases"/>
    <property type="match status" value="1"/>
</dbReference>
<dbReference type="GO" id="GO:0030091">
    <property type="term" value="P:protein repair"/>
    <property type="evidence" value="ECO:0007669"/>
    <property type="project" value="UniProtKB-ARBA"/>
</dbReference>